<keyword evidence="1" id="KW-0720">Serine protease</keyword>
<dbReference type="STRING" id="571915.CMUST_04070"/>
<dbReference type="KEGG" id="cmv:CMUST_04070"/>
<dbReference type="Gene3D" id="2.30.42.10">
    <property type="match status" value="1"/>
</dbReference>
<organism evidence="3 4">
    <name type="scientific">Corynebacterium mustelae</name>
    <dbReference type="NCBI Taxonomy" id="571915"/>
    <lineage>
        <taxon>Bacteria</taxon>
        <taxon>Bacillati</taxon>
        <taxon>Actinomycetota</taxon>
        <taxon>Actinomycetes</taxon>
        <taxon>Mycobacteriales</taxon>
        <taxon>Corynebacteriaceae</taxon>
        <taxon>Corynebacterium</taxon>
    </lineage>
</organism>
<protein>
    <recommendedName>
        <fullName evidence="1">endopeptidase La</fullName>
        <ecNumber evidence="1">3.4.21.53</ecNumber>
    </recommendedName>
</protein>
<dbReference type="EC" id="3.4.21.53" evidence="1"/>
<dbReference type="InterPro" id="IPR020568">
    <property type="entry name" value="Ribosomal_Su5_D2-typ_SF"/>
</dbReference>
<dbReference type="InterPro" id="IPR014721">
    <property type="entry name" value="Ribsml_uS5_D2-typ_fold_subgr"/>
</dbReference>
<keyword evidence="1" id="KW-0378">Hydrolase</keyword>
<reference evidence="4" key="2">
    <citation type="submission" date="2015-05" db="EMBL/GenBank/DDBJ databases">
        <title>Complete genome sequence of Corynebacterium mustelae DSM 45274, isolated from various tissues of a male ferret with lethal sepsis.</title>
        <authorList>
            <person name="Ruckert C."/>
            <person name="Albersmeier A."/>
            <person name="Winkler A."/>
            <person name="Tauch A."/>
        </authorList>
    </citation>
    <scope>NUCLEOTIDE SEQUENCE [LARGE SCALE GENOMIC DNA]</scope>
    <source>
        <strain evidence="4">DSM 45274</strain>
    </source>
</reference>
<comment type="catalytic activity">
    <reaction evidence="1">
        <text>Hydrolysis of proteins in presence of ATP.</text>
        <dbReference type="EC" id="3.4.21.53"/>
    </reaction>
</comment>
<dbReference type="SMART" id="SM00228">
    <property type="entry name" value="PDZ"/>
    <property type="match status" value="1"/>
</dbReference>
<dbReference type="GO" id="GO:0006508">
    <property type="term" value="P:proteolysis"/>
    <property type="evidence" value="ECO:0007669"/>
    <property type="project" value="UniProtKB-KW"/>
</dbReference>
<dbReference type="SUPFAM" id="SSF54211">
    <property type="entry name" value="Ribosomal protein S5 domain 2-like"/>
    <property type="match status" value="1"/>
</dbReference>
<dbReference type="InterPro" id="IPR036034">
    <property type="entry name" value="PDZ_sf"/>
</dbReference>
<dbReference type="OrthoDB" id="2356897at2"/>
<accession>A0A0G3H027</accession>
<gene>
    <name evidence="3" type="ORF">CMUST_04070</name>
</gene>
<sequence>MNRRIRTLVFGAVPVLALLVAVNTTSIPGTNISVTVPYAAEGQGPTFNTLGDIDGVTVVDITGTEVDETAGKLNMTTVSVRTNMTVMQAASRWLFSGDNLIPIEQVIPQDKSEDEVNELNQQAFLVSESAATTAALRYLNKPLEVEVADTVVDSPAHDVMEVGDRIVAIGGTDVKSGGHAQELVRKKRPGEVVTVSFVRDDKRMDAEVILATHPNDPTMPLLGISMVTVPAEDITVEYNLDDIGGPSAGMIFALAVVDKLSPGKLNGGKFVAGTGTIDDNGAVGHIGGVVHKAKAAADSGAELFLAPRSNCGELRGKSFGTMTVAAVDTLEEAIDQMDRYANGKDVEGCR</sequence>
<dbReference type="PATRIC" id="fig|571915.4.peg.870"/>
<dbReference type="InterPro" id="IPR001478">
    <property type="entry name" value="PDZ"/>
</dbReference>
<dbReference type="PROSITE" id="PS51786">
    <property type="entry name" value="LON_PROTEOLYTIC"/>
    <property type="match status" value="1"/>
</dbReference>
<dbReference type="RefSeq" id="WP_047261423.1">
    <property type="nucleotide sequence ID" value="NZ_CP011542.1"/>
</dbReference>
<dbReference type="GO" id="GO:0004176">
    <property type="term" value="F:ATP-dependent peptidase activity"/>
    <property type="evidence" value="ECO:0007669"/>
    <property type="project" value="UniProtKB-UniRule"/>
</dbReference>
<evidence type="ECO:0000313" key="4">
    <source>
        <dbReference type="Proteomes" id="UP000035199"/>
    </source>
</evidence>
<dbReference type="Pfam" id="PF05362">
    <property type="entry name" value="Lon_C"/>
    <property type="match status" value="1"/>
</dbReference>
<reference evidence="3 4" key="1">
    <citation type="journal article" date="2015" name="Genome Announc.">
        <title>Complete Genome Sequence of the Type Strain Corynebacterium mustelae DSM 45274, Isolated from Various Tissues of a Male Ferret with Lethal Sepsis.</title>
        <authorList>
            <person name="Ruckert C."/>
            <person name="Eimer J."/>
            <person name="Winkler A."/>
            <person name="Tauch A."/>
        </authorList>
    </citation>
    <scope>NUCLEOTIDE SEQUENCE [LARGE SCALE GENOMIC DNA]</scope>
    <source>
        <strain evidence="3 4">DSM 45274</strain>
    </source>
</reference>
<dbReference type="Proteomes" id="UP000035199">
    <property type="component" value="Chromosome"/>
</dbReference>
<dbReference type="AlphaFoldDB" id="A0A0G3H027"/>
<comment type="similarity">
    <text evidence="1">Belongs to the peptidase S16 family.</text>
</comment>
<dbReference type="SUPFAM" id="SSF50156">
    <property type="entry name" value="PDZ domain-like"/>
    <property type="match status" value="1"/>
</dbReference>
<proteinExistence type="inferred from homology"/>
<dbReference type="Gene3D" id="3.30.230.10">
    <property type="match status" value="1"/>
</dbReference>
<dbReference type="InterPro" id="IPR008269">
    <property type="entry name" value="Lon_proteolytic"/>
</dbReference>
<feature type="active site" evidence="1">
    <location>
        <position position="292"/>
    </location>
</feature>
<dbReference type="Pfam" id="PF13180">
    <property type="entry name" value="PDZ_2"/>
    <property type="match status" value="1"/>
</dbReference>
<evidence type="ECO:0000256" key="1">
    <source>
        <dbReference type="PROSITE-ProRule" id="PRU01122"/>
    </source>
</evidence>
<evidence type="ECO:0000259" key="2">
    <source>
        <dbReference type="PROSITE" id="PS51786"/>
    </source>
</evidence>
<keyword evidence="1" id="KW-0645">Protease</keyword>
<feature type="domain" description="Lon proteolytic" evidence="2">
    <location>
        <begin position="242"/>
        <end position="340"/>
    </location>
</feature>
<keyword evidence="4" id="KW-1185">Reference proteome</keyword>
<evidence type="ECO:0000313" key="3">
    <source>
        <dbReference type="EMBL" id="AKK05158.1"/>
    </source>
</evidence>
<dbReference type="EMBL" id="CP011542">
    <property type="protein sequence ID" value="AKK05158.1"/>
    <property type="molecule type" value="Genomic_DNA"/>
</dbReference>
<name>A0A0G3H027_9CORY</name>
<feature type="active site" evidence="1">
    <location>
        <position position="247"/>
    </location>
</feature>
<dbReference type="GO" id="GO:0004252">
    <property type="term" value="F:serine-type endopeptidase activity"/>
    <property type="evidence" value="ECO:0007669"/>
    <property type="project" value="UniProtKB-UniRule"/>
</dbReference>